<feature type="region of interest" description="Disordered" evidence="1">
    <location>
        <begin position="177"/>
        <end position="211"/>
    </location>
</feature>
<reference evidence="2" key="3">
    <citation type="submission" date="2025-09" db="UniProtKB">
        <authorList>
            <consortium name="Ensembl"/>
        </authorList>
    </citation>
    <scope>IDENTIFICATION</scope>
</reference>
<evidence type="ECO:0000313" key="2">
    <source>
        <dbReference type="Ensembl" id="ENSDCDP00010015222.1"/>
    </source>
</evidence>
<dbReference type="Ensembl" id="ENSDCDT00010016071.1">
    <property type="protein sequence ID" value="ENSDCDP00010015222.1"/>
    <property type="gene ID" value="ENSDCDG00010006990.1"/>
</dbReference>
<reference evidence="2 3" key="1">
    <citation type="submission" date="2020-06" db="EMBL/GenBank/DDBJ databases">
        <authorList>
            <consortium name="Wellcome Sanger Institute Data Sharing"/>
        </authorList>
    </citation>
    <scope>NUCLEOTIDE SEQUENCE [LARGE SCALE GENOMIC DNA]</scope>
</reference>
<dbReference type="Proteomes" id="UP000694580">
    <property type="component" value="Chromosome 13"/>
</dbReference>
<accession>A0AAY4B2P8</accession>
<protein>
    <submittedName>
        <fullName evidence="2">Uncharacterized protein</fullName>
    </submittedName>
</protein>
<proteinExistence type="predicted"/>
<evidence type="ECO:0000256" key="1">
    <source>
        <dbReference type="SAM" id="MobiDB-lite"/>
    </source>
</evidence>
<name>A0AAY4B2P8_9TELE</name>
<organism evidence="2 3">
    <name type="scientific">Denticeps clupeoides</name>
    <name type="common">denticle herring</name>
    <dbReference type="NCBI Taxonomy" id="299321"/>
    <lineage>
        <taxon>Eukaryota</taxon>
        <taxon>Metazoa</taxon>
        <taxon>Chordata</taxon>
        <taxon>Craniata</taxon>
        <taxon>Vertebrata</taxon>
        <taxon>Euteleostomi</taxon>
        <taxon>Actinopterygii</taxon>
        <taxon>Neopterygii</taxon>
        <taxon>Teleostei</taxon>
        <taxon>Clupei</taxon>
        <taxon>Clupeiformes</taxon>
        <taxon>Denticipitoidei</taxon>
        <taxon>Denticipitidae</taxon>
        <taxon>Denticeps</taxon>
    </lineage>
</organism>
<dbReference type="AlphaFoldDB" id="A0AAY4B2P8"/>
<keyword evidence="3" id="KW-1185">Reference proteome</keyword>
<evidence type="ECO:0000313" key="3">
    <source>
        <dbReference type="Proteomes" id="UP000694580"/>
    </source>
</evidence>
<reference evidence="2" key="2">
    <citation type="submission" date="2025-08" db="UniProtKB">
        <authorList>
            <consortium name="Ensembl"/>
        </authorList>
    </citation>
    <scope>IDENTIFICATION</scope>
</reference>
<feature type="compositionally biased region" description="Basic residues" evidence="1">
    <location>
        <begin position="201"/>
        <end position="211"/>
    </location>
</feature>
<sequence length="211" mass="24770">MQEKTTCRVVFCNRSHSAAGFIGRATFSVWSHNSHRRRNGIRLDRRCGELEVDMSMGRDLWHLSAAELWDLLEDPGRTDRMVRVSVKKFMEGLLPLEWFVEPFLSCRKVYHVRQVQADKLQELLTPPEMPRDHHRLHRPPRSLSLYPNILPAITPPVVHCCFTTYLLKGPYLPPLDPHCQDQRPSPPQNALTTRRLYSHPSKNHQLFRHRR</sequence>